<evidence type="ECO:0000256" key="6">
    <source>
        <dbReference type="ARBA" id="ARBA00008299"/>
    </source>
</evidence>
<comment type="function">
    <text evidence="11">Catalyzes the hydrolysis of the adenine ring of phosphoribosyl-AMP.</text>
</comment>
<comment type="subunit">
    <text evidence="11">Homodimer.</text>
</comment>
<evidence type="ECO:0000256" key="5">
    <source>
        <dbReference type="ARBA" id="ARBA00007731"/>
    </source>
</evidence>
<dbReference type="Gene3D" id="3.10.20.810">
    <property type="entry name" value="Phosphoribosyl-AMP cyclohydrolase"/>
    <property type="match status" value="1"/>
</dbReference>
<comment type="catalytic activity">
    <reaction evidence="2">
        <text>1-(5-phospho-beta-D-ribosyl)-ATP + H2O = 1-(5-phospho-beta-D-ribosyl)-5'-AMP + diphosphate + H(+)</text>
        <dbReference type="Rhea" id="RHEA:22828"/>
        <dbReference type="ChEBI" id="CHEBI:15377"/>
        <dbReference type="ChEBI" id="CHEBI:15378"/>
        <dbReference type="ChEBI" id="CHEBI:33019"/>
        <dbReference type="ChEBI" id="CHEBI:59457"/>
        <dbReference type="ChEBI" id="CHEBI:73183"/>
        <dbReference type="EC" id="3.6.1.31"/>
    </reaction>
</comment>
<evidence type="ECO:0000256" key="4">
    <source>
        <dbReference type="ARBA" id="ARBA00005204"/>
    </source>
</evidence>
<dbReference type="PANTHER" id="PTHR42945:SF1">
    <property type="entry name" value="HISTIDINE BIOSYNTHESIS BIFUNCTIONAL PROTEIN HIS7"/>
    <property type="match status" value="1"/>
</dbReference>
<evidence type="ECO:0000256" key="11">
    <source>
        <dbReference type="HAMAP-Rule" id="MF_01021"/>
    </source>
</evidence>
<accession>A0A099KDA6</accession>
<keyword evidence="9 11" id="KW-0378">Hydrolase</keyword>
<dbReference type="InterPro" id="IPR002496">
    <property type="entry name" value="PRib_AMP_CycHydrolase_dom"/>
</dbReference>
<name>A0A099KDA6_COLPS</name>
<feature type="binding site" evidence="11">
    <location>
        <position position="97"/>
    </location>
    <ligand>
        <name>Zn(2+)</name>
        <dbReference type="ChEBI" id="CHEBI:29105"/>
        <note>ligand shared between dimeric partners</note>
    </ligand>
</feature>
<dbReference type="Pfam" id="PF01502">
    <property type="entry name" value="PRA-CH"/>
    <property type="match status" value="1"/>
</dbReference>
<feature type="binding site" evidence="11">
    <location>
        <position position="100"/>
    </location>
    <ligand>
        <name>Mg(2+)</name>
        <dbReference type="ChEBI" id="CHEBI:18420"/>
    </ligand>
</feature>
<keyword evidence="11" id="KW-0862">Zinc</keyword>
<protein>
    <recommendedName>
        <fullName evidence="11">Phosphoribosyl-AMP cyclohydrolase</fullName>
        <shortName evidence="11">PRA-CH</shortName>
        <ecNumber evidence="11">3.5.4.19</ecNumber>
    </recommendedName>
</protein>
<gene>
    <name evidence="11" type="primary">hisI</name>
    <name evidence="13" type="ORF">ND2E_4192</name>
</gene>
<comment type="cofactor">
    <cofactor evidence="11">
        <name>Mg(2+)</name>
        <dbReference type="ChEBI" id="CHEBI:18420"/>
    </cofactor>
    <text evidence="11">Binds 1 Mg(2+) ion per subunit.</text>
</comment>
<keyword evidence="11" id="KW-0460">Magnesium</keyword>
<keyword evidence="10 11" id="KW-0368">Histidine biosynthesis</keyword>
<dbReference type="GO" id="GO:0000287">
    <property type="term" value="F:magnesium ion binding"/>
    <property type="evidence" value="ECO:0007669"/>
    <property type="project" value="UniProtKB-UniRule"/>
</dbReference>
<dbReference type="EMBL" id="JQED01000047">
    <property type="protein sequence ID" value="KGJ88356.1"/>
    <property type="molecule type" value="Genomic_DNA"/>
</dbReference>
<evidence type="ECO:0000313" key="14">
    <source>
        <dbReference type="Proteomes" id="UP000029843"/>
    </source>
</evidence>
<feature type="binding site" evidence="11">
    <location>
        <position position="120"/>
    </location>
    <ligand>
        <name>Zn(2+)</name>
        <dbReference type="ChEBI" id="CHEBI:29105"/>
        <note>ligand shared between dimeric partners</note>
    </ligand>
</feature>
<keyword evidence="11" id="KW-0479">Metal-binding</keyword>
<feature type="domain" description="Phosphoribosyl-AMP cyclohydrolase" evidence="12">
    <location>
        <begin position="49"/>
        <end position="122"/>
    </location>
</feature>
<evidence type="ECO:0000259" key="12">
    <source>
        <dbReference type="Pfam" id="PF01502"/>
    </source>
</evidence>
<reference evidence="13 14" key="1">
    <citation type="submission" date="2014-08" db="EMBL/GenBank/DDBJ databases">
        <title>Genomic and Phenotypic Diversity of Colwellia psychrerythraea strains from Disparate Marine Basins.</title>
        <authorList>
            <person name="Techtmann S.M."/>
            <person name="Stelling S.C."/>
            <person name="Utturkar S.M."/>
            <person name="Alshibli N."/>
            <person name="Harris A."/>
            <person name="Brown S.D."/>
            <person name="Hazen T.C."/>
        </authorList>
    </citation>
    <scope>NUCLEOTIDE SEQUENCE [LARGE SCALE GENOMIC DNA]</scope>
    <source>
        <strain evidence="13 14">ND2E</strain>
    </source>
</reference>
<dbReference type="GO" id="GO:0000105">
    <property type="term" value="P:L-histidine biosynthetic process"/>
    <property type="evidence" value="ECO:0007669"/>
    <property type="project" value="UniProtKB-UniRule"/>
</dbReference>
<comment type="similarity">
    <text evidence="11">Belongs to the PRA-CH family.</text>
</comment>
<comment type="catalytic activity">
    <reaction evidence="1 11">
        <text>1-(5-phospho-beta-D-ribosyl)-5'-AMP + H2O = 1-(5-phospho-beta-D-ribosyl)-5-[(5-phospho-beta-D-ribosylamino)methylideneamino]imidazole-4-carboxamide</text>
        <dbReference type="Rhea" id="RHEA:20049"/>
        <dbReference type="ChEBI" id="CHEBI:15377"/>
        <dbReference type="ChEBI" id="CHEBI:58435"/>
        <dbReference type="ChEBI" id="CHEBI:59457"/>
        <dbReference type="EC" id="3.5.4.19"/>
    </reaction>
</comment>
<evidence type="ECO:0000256" key="8">
    <source>
        <dbReference type="ARBA" id="ARBA00022605"/>
    </source>
</evidence>
<proteinExistence type="inferred from homology"/>
<feature type="binding site" evidence="11">
    <location>
        <position position="113"/>
    </location>
    <ligand>
        <name>Zn(2+)</name>
        <dbReference type="ChEBI" id="CHEBI:29105"/>
        <note>ligand shared between dimeric partners</note>
    </ligand>
</feature>
<dbReference type="GO" id="GO:0004636">
    <property type="term" value="F:phosphoribosyl-ATP diphosphatase activity"/>
    <property type="evidence" value="ECO:0007669"/>
    <property type="project" value="UniProtKB-EC"/>
</dbReference>
<evidence type="ECO:0000256" key="7">
    <source>
        <dbReference type="ARBA" id="ARBA00022490"/>
    </source>
</evidence>
<keyword evidence="7 11" id="KW-0963">Cytoplasm</keyword>
<dbReference type="OrthoDB" id="9795769at2"/>
<comment type="similarity">
    <text evidence="6">In the N-terminal section; belongs to the PRA-CH family.</text>
</comment>
<dbReference type="SUPFAM" id="SSF141734">
    <property type="entry name" value="HisI-like"/>
    <property type="match status" value="1"/>
</dbReference>
<feature type="binding site" evidence="11">
    <location>
        <position position="98"/>
    </location>
    <ligand>
        <name>Mg(2+)</name>
        <dbReference type="ChEBI" id="CHEBI:18420"/>
    </ligand>
</feature>
<comment type="pathway">
    <text evidence="3 11">Amino-acid biosynthesis; L-histidine biosynthesis; L-histidine from 5-phospho-alpha-D-ribose 1-diphosphate: step 3/9.</text>
</comment>
<evidence type="ECO:0000256" key="1">
    <source>
        <dbReference type="ARBA" id="ARBA00000024"/>
    </source>
</evidence>
<evidence type="ECO:0000256" key="9">
    <source>
        <dbReference type="ARBA" id="ARBA00022801"/>
    </source>
</evidence>
<dbReference type="AlphaFoldDB" id="A0A099KDA6"/>
<dbReference type="PANTHER" id="PTHR42945">
    <property type="entry name" value="HISTIDINE BIOSYNTHESIS BIFUNCTIONAL PROTEIN"/>
    <property type="match status" value="1"/>
</dbReference>
<dbReference type="FunFam" id="3.10.20.810:FF:000001">
    <property type="entry name" value="Histidine biosynthesis bifunctional protein HisIE"/>
    <property type="match status" value="1"/>
</dbReference>
<comment type="pathway">
    <text evidence="4">Amino-acid biosynthesis; L-histidine biosynthesis; L-histidine from 5-phospho-alpha-D-ribose 1-diphosphate: step 2/9.</text>
</comment>
<comment type="cofactor">
    <cofactor evidence="11">
        <name>Zn(2+)</name>
        <dbReference type="ChEBI" id="CHEBI:29105"/>
    </cofactor>
    <text evidence="11">Binds 1 zinc ion per subunit.</text>
</comment>
<evidence type="ECO:0000313" key="13">
    <source>
        <dbReference type="EMBL" id="KGJ88356.1"/>
    </source>
</evidence>
<evidence type="ECO:0000256" key="3">
    <source>
        <dbReference type="ARBA" id="ARBA00005169"/>
    </source>
</evidence>
<organism evidence="13 14">
    <name type="scientific">Colwellia psychrerythraea</name>
    <name type="common">Vibrio psychroerythus</name>
    <dbReference type="NCBI Taxonomy" id="28229"/>
    <lineage>
        <taxon>Bacteria</taxon>
        <taxon>Pseudomonadati</taxon>
        <taxon>Pseudomonadota</taxon>
        <taxon>Gammaproteobacteria</taxon>
        <taxon>Alteromonadales</taxon>
        <taxon>Colwelliaceae</taxon>
        <taxon>Colwellia</taxon>
    </lineage>
</organism>
<dbReference type="GO" id="GO:0008270">
    <property type="term" value="F:zinc ion binding"/>
    <property type="evidence" value="ECO:0007669"/>
    <property type="project" value="UniProtKB-UniRule"/>
</dbReference>
<evidence type="ECO:0000256" key="10">
    <source>
        <dbReference type="ARBA" id="ARBA00023102"/>
    </source>
</evidence>
<dbReference type="NCBIfam" id="NF000768">
    <property type="entry name" value="PRK00051.1"/>
    <property type="match status" value="1"/>
</dbReference>
<feature type="binding site" evidence="11">
    <location>
        <position position="96"/>
    </location>
    <ligand>
        <name>Mg(2+)</name>
        <dbReference type="ChEBI" id="CHEBI:18420"/>
    </ligand>
</feature>
<dbReference type="PATRIC" id="fig|28229.4.peg.3538"/>
<dbReference type="RefSeq" id="WP_033095156.1">
    <property type="nucleotide sequence ID" value="NZ_JQED01000047.1"/>
</dbReference>
<dbReference type="GO" id="GO:0005737">
    <property type="term" value="C:cytoplasm"/>
    <property type="evidence" value="ECO:0007669"/>
    <property type="project" value="UniProtKB-SubCell"/>
</dbReference>
<dbReference type="GO" id="GO:0004635">
    <property type="term" value="F:phosphoribosyl-AMP cyclohydrolase activity"/>
    <property type="evidence" value="ECO:0007669"/>
    <property type="project" value="UniProtKB-UniRule"/>
</dbReference>
<dbReference type="UniPathway" id="UPA00031">
    <property type="reaction ID" value="UER00008"/>
</dbReference>
<evidence type="ECO:0000256" key="2">
    <source>
        <dbReference type="ARBA" id="ARBA00001460"/>
    </source>
</evidence>
<dbReference type="HAMAP" id="MF_01021">
    <property type="entry name" value="HisI"/>
    <property type="match status" value="1"/>
</dbReference>
<comment type="similarity">
    <text evidence="5">In the C-terminal section; belongs to the PRA-PH family.</text>
</comment>
<dbReference type="InterPro" id="IPR038019">
    <property type="entry name" value="PRib_AMP_CycHydrolase_sf"/>
</dbReference>
<dbReference type="Proteomes" id="UP000029843">
    <property type="component" value="Unassembled WGS sequence"/>
</dbReference>
<comment type="caution">
    <text evidence="13">The sequence shown here is derived from an EMBL/GenBank/DDBJ whole genome shotgun (WGS) entry which is preliminary data.</text>
</comment>
<keyword evidence="8 11" id="KW-0028">Amino-acid biosynthesis</keyword>
<dbReference type="EC" id="3.5.4.19" evidence="11"/>
<sequence length="140" mass="15846">MQRTYFKQLEHADASLPLELTEVVNQLPFNEQGLLPVITQDATSKKALMLAWMNKTSLCQTMQTKRMTYWSRSRECLWIKGETSGHIQSLKSISFDCDGDAILCQVEQVGAACHTGRLDCFYLHVDLNKSRVFVSGKGDL</sequence>
<dbReference type="InterPro" id="IPR026660">
    <property type="entry name" value="PRA-CH"/>
</dbReference>
<comment type="subcellular location">
    <subcellularLocation>
        <location evidence="11">Cytoplasm</location>
    </subcellularLocation>
</comment>